<dbReference type="NCBIfam" id="TIGR00756">
    <property type="entry name" value="PPR"/>
    <property type="match status" value="3"/>
</dbReference>
<dbReference type="Pfam" id="PF01535">
    <property type="entry name" value="PPR"/>
    <property type="match status" value="5"/>
</dbReference>
<sequence length="652" mass="73076">MDQAGKKKYVKQVKGVIKPTDHVDQLVGLLTCTMKLPVNNNTMSDHLSPPGSHLCHSTAYCIIFFQTQSEALEDQQEQEQRLASLINKCPNMRVLHQIHSHILTQPLPFSTLSFSLSKIILFCALSPLGNLQYAKKLLFQTPYPNIFQYNSLIKAFSQSHIQSFSIFKALVNRGHPKYNTYTLAFVLKSCTMFLKILEGTQVHSRVIRSGFSSNSFLQCSLVSLYAKCEEIGNARKVFDEMSERSLVVWSVMIDGYVKVGLFNEGLGVFGDMQKAGVGPDEVVMASVVSACAGLGALDVGRWVHAYVKKREIVMDVKLSTALINMYAKCGCVEKAKEVFDEMVDKDSRAWSSMIVGFAVHGLAKDALSVFASMEEAKVKPNHVAYLGVLQACAHGQLVNEGQRHWASLLESGIQPSIEHYSCMVDLYCRANLLQEAYTFIENMPVDPDPVIWRTFLVACKKNKNLEKGELVGQRLLGLEPFNPDNYALLSSFYAACSQWSKMGHLRKQMRDNGLKTVPGCSSIEVDGTLHEFVLGDWSHPESKEIKEALSEILRRVESSGHKPNVTGVLHDVVDEVKEEALCEHSERLAIAYGLLKTRAPVVIRIVKNLRVCGDCHEVTKIISRVYEREIVVRDRIRFHRFVDGACSCKDIW</sequence>
<evidence type="ECO:0000256" key="2">
    <source>
        <dbReference type="ARBA" id="ARBA00022737"/>
    </source>
</evidence>
<dbReference type="GO" id="GO:0009451">
    <property type="term" value="P:RNA modification"/>
    <property type="evidence" value="ECO:0007669"/>
    <property type="project" value="InterPro"/>
</dbReference>
<dbReference type="InterPro" id="IPR011990">
    <property type="entry name" value="TPR-like_helical_dom_sf"/>
</dbReference>
<evidence type="ECO:0000313" key="6">
    <source>
        <dbReference type="Proteomes" id="UP001206925"/>
    </source>
</evidence>
<keyword evidence="6" id="KW-1185">Reference proteome</keyword>
<name>A0AAD5GF76_AMBAR</name>
<dbReference type="PANTHER" id="PTHR47926:SF461">
    <property type="entry name" value="PENTATRICOPEPTIDE REPEAT SUPERFAMILY PROTEIN"/>
    <property type="match status" value="1"/>
</dbReference>
<dbReference type="Pfam" id="PF20431">
    <property type="entry name" value="E_motif"/>
    <property type="match status" value="1"/>
</dbReference>
<feature type="domain" description="DYW" evidence="4">
    <location>
        <begin position="560"/>
        <end position="652"/>
    </location>
</feature>
<dbReference type="FunFam" id="1.25.40.10:FF:000184">
    <property type="entry name" value="Pentatricopeptide repeat-containing protein, chloroplastic"/>
    <property type="match status" value="1"/>
</dbReference>
<dbReference type="Pfam" id="PF20430">
    <property type="entry name" value="Eplus_motif"/>
    <property type="match status" value="1"/>
</dbReference>
<keyword evidence="2" id="KW-0677">Repeat</keyword>
<reference evidence="5" key="1">
    <citation type="submission" date="2022-06" db="EMBL/GenBank/DDBJ databases">
        <title>Uncovering the hologenomic basis of an extraordinary plant invasion.</title>
        <authorList>
            <person name="Bieker V.C."/>
            <person name="Martin M.D."/>
            <person name="Gilbert T."/>
            <person name="Hodgins K."/>
            <person name="Battlay P."/>
            <person name="Petersen B."/>
            <person name="Wilson J."/>
        </authorList>
    </citation>
    <scope>NUCLEOTIDE SEQUENCE</scope>
    <source>
        <strain evidence="5">AA19_3_7</strain>
        <tissue evidence="5">Leaf</tissue>
    </source>
</reference>
<dbReference type="InterPro" id="IPR046849">
    <property type="entry name" value="E2_motif"/>
</dbReference>
<dbReference type="InterPro" id="IPR046960">
    <property type="entry name" value="PPR_At4g14850-like_plant"/>
</dbReference>
<dbReference type="GO" id="GO:0003723">
    <property type="term" value="F:RNA binding"/>
    <property type="evidence" value="ECO:0007669"/>
    <property type="project" value="InterPro"/>
</dbReference>
<gene>
    <name evidence="5" type="ORF">M8C21_031116</name>
</gene>
<dbReference type="InterPro" id="IPR002885">
    <property type="entry name" value="PPR_rpt"/>
</dbReference>
<proteinExistence type="inferred from homology"/>
<organism evidence="5 6">
    <name type="scientific">Ambrosia artemisiifolia</name>
    <name type="common">Common ragweed</name>
    <dbReference type="NCBI Taxonomy" id="4212"/>
    <lineage>
        <taxon>Eukaryota</taxon>
        <taxon>Viridiplantae</taxon>
        <taxon>Streptophyta</taxon>
        <taxon>Embryophyta</taxon>
        <taxon>Tracheophyta</taxon>
        <taxon>Spermatophyta</taxon>
        <taxon>Magnoliopsida</taxon>
        <taxon>eudicotyledons</taxon>
        <taxon>Gunneridae</taxon>
        <taxon>Pentapetalae</taxon>
        <taxon>asterids</taxon>
        <taxon>campanulids</taxon>
        <taxon>Asterales</taxon>
        <taxon>Asteraceae</taxon>
        <taxon>Asteroideae</taxon>
        <taxon>Heliantheae alliance</taxon>
        <taxon>Heliantheae</taxon>
        <taxon>Ambrosia</taxon>
    </lineage>
</organism>
<evidence type="ECO:0000256" key="3">
    <source>
        <dbReference type="PROSITE-ProRule" id="PRU00708"/>
    </source>
</evidence>
<comment type="similarity">
    <text evidence="1">Belongs to the PPR family. PCMP-H subfamily.</text>
</comment>
<evidence type="ECO:0000313" key="5">
    <source>
        <dbReference type="EMBL" id="KAI7740202.1"/>
    </source>
</evidence>
<accession>A0AAD5GF76</accession>
<dbReference type="PROSITE" id="PS51375">
    <property type="entry name" value="PPR"/>
    <property type="match status" value="3"/>
</dbReference>
<dbReference type="AlphaFoldDB" id="A0AAD5GF76"/>
<dbReference type="GO" id="GO:0008270">
    <property type="term" value="F:zinc ion binding"/>
    <property type="evidence" value="ECO:0007669"/>
    <property type="project" value="InterPro"/>
</dbReference>
<evidence type="ECO:0000256" key="1">
    <source>
        <dbReference type="ARBA" id="ARBA00006643"/>
    </source>
</evidence>
<dbReference type="Proteomes" id="UP001206925">
    <property type="component" value="Unassembled WGS sequence"/>
</dbReference>
<dbReference type="EMBL" id="JAMZMK010008490">
    <property type="protein sequence ID" value="KAI7740202.1"/>
    <property type="molecule type" value="Genomic_DNA"/>
</dbReference>
<dbReference type="InterPro" id="IPR046848">
    <property type="entry name" value="E_motif"/>
</dbReference>
<dbReference type="InterPro" id="IPR032867">
    <property type="entry name" value="DYW_dom"/>
</dbReference>
<feature type="repeat" description="PPR" evidence="3">
    <location>
        <begin position="245"/>
        <end position="279"/>
    </location>
</feature>
<comment type="caution">
    <text evidence="5">The sequence shown here is derived from an EMBL/GenBank/DDBJ whole genome shotgun (WGS) entry which is preliminary data.</text>
</comment>
<dbReference type="Pfam" id="PF14432">
    <property type="entry name" value="DYW_deaminase"/>
    <property type="match status" value="1"/>
</dbReference>
<feature type="repeat" description="PPR" evidence="3">
    <location>
        <begin position="315"/>
        <end position="345"/>
    </location>
</feature>
<evidence type="ECO:0000259" key="4">
    <source>
        <dbReference type="Pfam" id="PF14432"/>
    </source>
</evidence>
<protein>
    <recommendedName>
        <fullName evidence="4">DYW domain-containing protein</fullName>
    </recommendedName>
</protein>
<feature type="repeat" description="PPR" evidence="3">
    <location>
        <begin position="346"/>
        <end position="380"/>
    </location>
</feature>
<dbReference type="Gene3D" id="1.25.40.10">
    <property type="entry name" value="Tetratricopeptide repeat domain"/>
    <property type="match status" value="3"/>
</dbReference>
<dbReference type="FunFam" id="1.25.40.10:FF:000427">
    <property type="entry name" value="Pentatricopeptide repeat-containing protein chloroplastic"/>
    <property type="match status" value="1"/>
</dbReference>
<dbReference type="PANTHER" id="PTHR47926">
    <property type="entry name" value="PENTATRICOPEPTIDE REPEAT-CONTAINING PROTEIN"/>
    <property type="match status" value="1"/>
</dbReference>